<sequence length="494" mass="54945">MNNKTLLLTLSFTLGTLFTNAQSLPGFQWGEGMGTPDLSWTAQVGAKTYPKGKIFQAADYGLKNDSTRLSTAALQKAIDECHRSGGGTVEVAPGYYRIGAIYLKSNVNLHLNQGTTLIASENIDLYPEMRSRVAGIEMVWPSAVINILDAENAAISGAGTLDCRGKIFWDKYWTMRKDYEKRKLRWIVDYDCKRVRGMLISNSRHITLKDFTLMRTGFWGCQVLYSDQCTLNGLKINNNVGGHGPSTDGIDIDSSTNILIENCEVDCNDDNICLKAGRDADGLRVNRPTENIIVRGCIARKGAGLITCGSETSGCIRNVLGYNLQAYGTSSTLRLKSAMNRGGTVENIYMTQVTADHVRHVLAADLNWNPSYSYSTLPAEYEGKEIPEHWKVMLTPVTPKEKGYPHFRNVWLSDVKATNVQIFITAAGWNEELPLQNFHISGIKAKVNKAGSIIFTEDFHLEDVRLQVEDGSRVEEKNNKNAQIDISYENNMEL</sequence>
<dbReference type="InterPro" id="IPR012334">
    <property type="entry name" value="Pectin_lyas_fold"/>
</dbReference>
<evidence type="ECO:0000313" key="6">
    <source>
        <dbReference type="EMBL" id="KDS51777.1"/>
    </source>
</evidence>
<evidence type="ECO:0000256" key="4">
    <source>
        <dbReference type="RuleBase" id="RU361169"/>
    </source>
</evidence>
<reference evidence="6 7" key="1">
    <citation type="submission" date="2014-04" db="EMBL/GenBank/DDBJ databases">
        <authorList>
            <person name="Sears C."/>
            <person name="Carroll K."/>
            <person name="Sack B.R."/>
            <person name="Qadri F."/>
            <person name="Myers L.L."/>
            <person name="Chung G.-T."/>
            <person name="Escheverria P."/>
            <person name="Fraser C.M."/>
            <person name="Sadzewicz L."/>
            <person name="Shefchek K.A."/>
            <person name="Tallon L."/>
            <person name="Das S.P."/>
            <person name="Daugherty S."/>
            <person name="Mongodin E.F."/>
        </authorList>
    </citation>
    <scope>NUCLEOTIDE SEQUENCE [LARGE SCALE GENOMIC DNA]</scope>
    <source>
        <strain evidence="6 7">3975 RP4</strain>
    </source>
</reference>
<evidence type="ECO:0000256" key="3">
    <source>
        <dbReference type="ARBA" id="ARBA00023295"/>
    </source>
</evidence>
<proteinExistence type="inferred from homology"/>
<dbReference type="AlphaFoldDB" id="A0A069SCM4"/>
<dbReference type="SUPFAM" id="SSF51126">
    <property type="entry name" value="Pectin lyase-like"/>
    <property type="match status" value="1"/>
</dbReference>
<feature type="signal peptide" evidence="5">
    <location>
        <begin position="1"/>
        <end position="21"/>
    </location>
</feature>
<comment type="similarity">
    <text evidence="1 4">Belongs to the glycosyl hydrolase 28 family.</text>
</comment>
<dbReference type="GO" id="GO:0004650">
    <property type="term" value="F:polygalacturonase activity"/>
    <property type="evidence" value="ECO:0007669"/>
    <property type="project" value="InterPro"/>
</dbReference>
<keyword evidence="5" id="KW-0732">Signal</keyword>
<dbReference type="EMBL" id="JNHM01000053">
    <property type="protein sequence ID" value="KDS51777.1"/>
    <property type="molecule type" value="Genomic_DNA"/>
</dbReference>
<keyword evidence="2 4" id="KW-0378">Hydrolase</keyword>
<comment type="caution">
    <text evidence="6">The sequence shown here is derived from an EMBL/GenBank/DDBJ whole genome shotgun (WGS) entry which is preliminary data.</text>
</comment>
<dbReference type="InterPro" id="IPR000743">
    <property type="entry name" value="Glyco_hydro_28"/>
</dbReference>
<gene>
    <name evidence="6" type="ORF">M099_3023</name>
</gene>
<evidence type="ECO:0000256" key="2">
    <source>
        <dbReference type="ARBA" id="ARBA00022801"/>
    </source>
</evidence>
<keyword evidence="3 4" id="KW-0326">Glycosidase</keyword>
<feature type="chain" id="PRO_5001669556" evidence="5">
    <location>
        <begin position="22"/>
        <end position="494"/>
    </location>
</feature>
<dbReference type="Gene3D" id="2.160.20.10">
    <property type="entry name" value="Single-stranded right-handed beta-helix, Pectin lyase-like"/>
    <property type="match status" value="1"/>
</dbReference>
<organism evidence="6 7">
    <name type="scientific">Phocaeicola vulgatus str. 3975 RP4</name>
    <dbReference type="NCBI Taxonomy" id="1339352"/>
    <lineage>
        <taxon>Bacteria</taxon>
        <taxon>Pseudomonadati</taxon>
        <taxon>Bacteroidota</taxon>
        <taxon>Bacteroidia</taxon>
        <taxon>Bacteroidales</taxon>
        <taxon>Bacteroidaceae</taxon>
        <taxon>Phocaeicola</taxon>
    </lineage>
</organism>
<dbReference type="Pfam" id="PF00295">
    <property type="entry name" value="Glyco_hydro_28"/>
    <property type="match status" value="1"/>
</dbReference>
<dbReference type="InterPro" id="IPR011050">
    <property type="entry name" value="Pectin_lyase_fold/virulence"/>
</dbReference>
<dbReference type="GO" id="GO:0005975">
    <property type="term" value="P:carbohydrate metabolic process"/>
    <property type="evidence" value="ECO:0007669"/>
    <property type="project" value="InterPro"/>
</dbReference>
<dbReference type="RefSeq" id="WP_032953115.1">
    <property type="nucleotide sequence ID" value="NZ_JNHM01000053.1"/>
</dbReference>
<evidence type="ECO:0000313" key="7">
    <source>
        <dbReference type="Proteomes" id="UP000027661"/>
    </source>
</evidence>
<accession>A0A069SCM4</accession>
<name>A0A069SCM4_PHOVU</name>
<evidence type="ECO:0000256" key="1">
    <source>
        <dbReference type="ARBA" id="ARBA00008834"/>
    </source>
</evidence>
<evidence type="ECO:0000256" key="5">
    <source>
        <dbReference type="SAM" id="SignalP"/>
    </source>
</evidence>
<protein>
    <submittedName>
        <fullName evidence="6">Glycosyl hydrolases 28 family protein</fullName>
    </submittedName>
</protein>
<dbReference type="PANTHER" id="PTHR31339">
    <property type="entry name" value="PECTIN LYASE-RELATED"/>
    <property type="match status" value="1"/>
</dbReference>
<dbReference type="Proteomes" id="UP000027661">
    <property type="component" value="Unassembled WGS sequence"/>
</dbReference>
<dbReference type="PANTHER" id="PTHR31339:SF9">
    <property type="entry name" value="PLASMIN AND FIBRONECTIN-BINDING PROTEIN A"/>
    <property type="match status" value="1"/>
</dbReference>
<dbReference type="PATRIC" id="fig|1339352.3.peg.2892"/>
<dbReference type="InterPro" id="IPR051801">
    <property type="entry name" value="GH28_Enzymes"/>
</dbReference>